<reference evidence="1" key="1">
    <citation type="submission" date="2021-06" db="EMBL/GenBank/DDBJ databases">
        <title>Parelaphostrongylus tenuis whole genome reference sequence.</title>
        <authorList>
            <person name="Garwood T.J."/>
            <person name="Larsen P.A."/>
            <person name="Fountain-Jones N.M."/>
            <person name="Garbe J.R."/>
            <person name="Macchietto M.G."/>
            <person name="Kania S.A."/>
            <person name="Gerhold R.W."/>
            <person name="Richards J.E."/>
            <person name="Wolf T.M."/>
        </authorList>
    </citation>
    <scope>NUCLEOTIDE SEQUENCE</scope>
    <source>
        <strain evidence="1">MNPRO001-30</strain>
        <tissue evidence="1">Meninges</tissue>
    </source>
</reference>
<dbReference type="EMBL" id="JAHQIW010007027">
    <property type="protein sequence ID" value="KAJ1371704.1"/>
    <property type="molecule type" value="Genomic_DNA"/>
</dbReference>
<proteinExistence type="predicted"/>
<evidence type="ECO:0000313" key="2">
    <source>
        <dbReference type="Proteomes" id="UP001196413"/>
    </source>
</evidence>
<dbReference type="InterPro" id="IPR024079">
    <property type="entry name" value="MetalloPept_cat_dom_sf"/>
</dbReference>
<dbReference type="SUPFAM" id="SSF55486">
    <property type="entry name" value="Metalloproteases ('zincins'), catalytic domain"/>
    <property type="match status" value="1"/>
</dbReference>
<evidence type="ECO:0008006" key="3">
    <source>
        <dbReference type="Google" id="ProtNLM"/>
    </source>
</evidence>
<dbReference type="Proteomes" id="UP001196413">
    <property type="component" value="Unassembled WGS sequence"/>
</dbReference>
<name>A0AAD5WIG4_PARTN</name>
<protein>
    <recommendedName>
        <fullName evidence="3">Peptidase M13 N-terminal domain-containing protein</fullName>
    </recommendedName>
</protein>
<dbReference type="GO" id="GO:0004222">
    <property type="term" value="F:metalloendopeptidase activity"/>
    <property type="evidence" value="ECO:0007669"/>
    <property type="project" value="InterPro"/>
</dbReference>
<accession>A0AAD5WIG4</accession>
<organism evidence="1 2">
    <name type="scientific">Parelaphostrongylus tenuis</name>
    <name type="common">Meningeal worm</name>
    <dbReference type="NCBI Taxonomy" id="148309"/>
    <lineage>
        <taxon>Eukaryota</taxon>
        <taxon>Metazoa</taxon>
        <taxon>Ecdysozoa</taxon>
        <taxon>Nematoda</taxon>
        <taxon>Chromadorea</taxon>
        <taxon>Rhabditida</taxon>
        <taxon>Rhabditina</taxon>
        <taxon>Rhabditomorpha</taxon>
        <taxon>Strongyloidea</taxon>
        <taxon>Metastrongylidae</taxon>
        <taxon>Parelaphostrongylus</taxon>
    </lineage>
</organism>
<evidence type="ECO:0000313" key="1">
    <source>
        <dbReference type="EMBL" id="KAJ1371704.1"/>
    </source>
</evidence>
<dbReference type="GO" id="GO:0006508">
    <property type="term" value="P:proteolysis"/>
    <property type="evidence" value="ECO:0007669"/>
    <property type="project" value="InterPro"/>
</dbReference>
<sequence>MRRYGDSRKMRANAPAIVEPCQSYDGYSEAQAQEYLHFFNRCVFPSDRTDRPHVSHVLMIFVNHLRDLVEAQKQSMPWIISLLISLNLTMFPEFFPDKTSKNESGTNNTKYCPIAGLSNNSIAWQEAAAYIFSGLDQKVDPCEDFYGFTCNKFLSKVNLTELKTDHFGTIEQAQVHINKQIIVALQNVSVNDDKTWSATERITKAALEACVLNKKLPHHQDASARVLKNITNWWTLVVNI</sequence>
<comment type="caution">
    <text evidence="1">The sequence shown here is derived from an EMBL/GenBank/DDBJ whole genome shotgun (WGS) entry which is preliminary data.</text>
</comment>
<gene>
    <name evidence="1" type="ORF">KIN20_033691</name>
</gene>
<dbReference type="PROSITE" id="PS51885">
    <property type="entry name" value="NEPRILYSIN"/>
    <property type="match status" value="1"/>
</dbReference>
<keyword evidence="2" id="KW-1185">Reference proteome</keyword>
<dbReference type="Gene3D" id="3.40.390.10">
    <property type="entry name" value="Collagenase (Catalytic Domain)"/>
    <property type="match status" value="1"/>
</dbReference>
<dbReference type="AlphaFoldDB" id="A0AAD5WIG4"/>
<dbReference type="InterPro" id="IPR000718">
    <property type="entry name" value="Peptidase_M13"/>
</dbReference>